<dbReference type="GO" id="GO:0048471">
    <property type="term" value="C:perinuclear region of cytoplasm"/>
    <property type="evidence" value="ECO:0007669"/>
    <property type="project" value="UniProtKB-SubCell"/>
</dbReference>
<reference evidence="15" key="1">
    <citation type="journal article" date="2016" name="Ticks Tick Borne Dis.">
        <title>De novo assembly and annotation of the salivary gland transcriptome of Rhipicephalus appendiculatus male and female ticks during blood feeding.</title>
        <authorList>
            <person name="de Castro M.H."/>
            <person name="de Klerk D."/>
            <person name="Pienaar R."/>
            <person name="Latif A.A."/>
            <person name="Rees D.J."/>
            <person name="Mans B.J."/>
        </authorList>
    </citation>
    <scope>NUCLEOTIDE SEQUENCE</scope>
    <source>
        <tissue evidence="15">Salivary glands</tissue>
    </source>
</reference>
<dbReference type="EMBL" id="GEDV01007436">
    <property type="protein sequence ID" value="JAP81121.1"/>
    <property type="molecule type" value="Transcribed_RNA"/>
</dbReference>
<protein>
    <recommendedName>
        <fullName evidence="5">ubiquitinyl hydrolase 1</fullName>
        <ecNumber evidence="5">3.4.19.12</ecNumber>
    </recommendedName>
</protein>
<evidence type="ECO:0000259" key="14">
    <source>
        <dbReference type="PROSITE" id="PS50235"/>
    </source>
</evidence>
<comment type="catalytic activity">
    <reaction evidence="1">
        <text>Thiol-dependent hydrolysis of ester, thioester, amide, peptide and isopeptide bonds formed by the C-terminal Gly of ubiquitin (a 76-residue protein attached to proteins as an intracellular targeting signal).</text>
        <dbReference type="EC" id="3.4.19.12"/>
    </reaction>
</comment>
<dbReference type="InterPro" id="IPR028889">
    <property type="entry name" value="USP"/>
</dbReference>
<dbReference type="Gene3D" id="2.30.30.190">
    <property type="entry name" value="CAP Gly-rich-like domain"/>
    <property type="match status" value="1"/>
</dbReference>
<sequence length="752" mass="86242">MNRTTQSHKPKVLLDRDIQNPRFDAGTLFEVLADDPYESKVKVQSLDPGDSGVILCNREILREVTSLEALVLLPVKPVRNRLKIYRDQEWLKEIPVISENKRVVVKDKFEGIVKFKGVVREYGPGIRFIVEIQDGTNDPIKRKQCFSIQDLRLLEGREIYHGHNSVVPRLPSKKKLSSGITRCDPAPWHPERHFCESESAPLRINDRVVWVSDHGPEYGTVRWLGHLHDTSEDLMVGVEFDNQVGTGTGKYRDRQLFEAQLGHASLIPLLGLLKADDYLGEQAPVDYGNSCFYTSHIDRRLKLPTSSHFQEFYEDKQKHGGSSRGLPQSTSDAVNHVNPLYEKRQALNAQAEATVSGERRQTSEKGNCTTNNCVSVLGETAADVVELCGVKRGIQGHHNSCYLDATLFAMFSCTNLFDDILNRARDPSSDIPQYEEIQKVLRDDIVNTLRRDRYVPSKNVMRLRQLLDDLGCVSGLTTEEKDPEEFLNSLFHALSVKPFLKLSSQQETHLYQLFVAKNEKLEIPTVQQLFHQSIYECKLKFQRAPKALIIQMPRCGKQFKLYDHIVPSLKLDITDALEDSYRFCYVCGRQATQECWECFRPEVGLECTSYCDSCSKTVHQHKDRTDHKQEPLFIKDSLRKDAPLRREVMDLFAVVCIETSHYVCFVKCPVKNKHTWCFFDSMADREGGEDGHNIPKVDNYIDADTWFGPKGLDKLSEMIRDDKSKILPGMTRRLLSDAYMCMYENKFVKQYE</sequence>
<organism evidence="15">
    <name type="scientific">Rhipicephalus appendiculatus</name>
    <name type="common">Brown ear tick</name>
    <dbReference type="NCBI Taxonomy" id="34631"/>
    <lineage>
        <taxon>Eukaryota</taxon>
        <taxon>Metazoa</taxon>
        <taxon>Ecdysozoa</taxon>
        <taxon>Arthropoda</taxon>
        <taxon>Chelicerata</taxon>
        <taxon>Arachnida</taxon>
        <taxon>Acari</taxon>
        <taxon>Parasitiformes</taxon>
        <taxon>Ixodida</taxon>
        <taxon>Ixodoidea</taxon>
        <taxon>Ixodidae</taxon>
        <taxon>Rhipicephalinae</taxon>
        <taxon>Rhipicephalus</taxon>
        <taxon>Rhipicephalus</taxon>
    </lineage>
</organism>
<evidence type="ECO:0000256" key="3">
    <source>
        <dbReference type="ARBA" id="ARBA00004556"/>
    </source>
</evidence>
<keyword evidence="6" id="KW-0963">Cytoplasm</keyword>
<keyword evidence="7" id="KW-0597">Phosphoprotein</keyword>
<dbReference type="InterPro" id="IPR038765">
    <property type="entry name" value="Papain-like_cys_pep_sf"/>
</dbReference>
<dbReference type="SUPFAM" id="SSF74924">
    <property type="entry name" value="Cap-Gly domain"/>
    <property type="match status" value="1"/>
</dbReference>
<dbReference type="Pfam" id="PF01302">
    <property type="entry name" value="CAP_GLY"/>
    <property type="match status" value="1"/>
</dbReference>
<evidence type="ECO:0000256" key="9">
    <source>
        <dbReference type="ARBA" id="ARBA00022723"/>
    </source>
</evidence>
<keyword evidence="13" id="KW-0862">Zinc</keyword>
<dbReference type="InterPro" id="IPR001394">
    <property type="entry name" value="Peptidase_C19_UCH"/>
</dbReference>
<dbReference type="GO" id="GO:0005813">
    <property type="term" value="C:centrosome"/>
    <property type="evidence" value="ECO:0007669"/>
    <property type="project" value="UniProtKB-SubCell"/>
</dbReference>
<evidence type="ECO:0000256" key="2">
    <source>
        <dbReference type="ARBA" id="ARBA00004300"/>
    </source>
</evidence>
<dbReference type="PROSITE" id="PS50235">
    <property type="entry name" value="USP_3"/>
    <property type="match status" value="1"/>
</dbReference>
<proteinExistence type="inferred from homology"/>
<dbReference type="SUPFAM" id="SSF54001">
    <property type="entry name" value="Cysteine proteinases"/>
    <property type="match status" value="1"/>
</dbReference>
<comment type="subcellular location">
    <subcellularLocation>
        <location evidence="2">Cytoplasm</location>
        <location evidence="2">Cytoskeleton</location>
        <location evidence="2">Microtubule organizing center</location>
        <location evidence="2">Centrosome</location>
    </subcellularLocation>
    <subcellularLocation>
        <location evidence="3">Cytoplasm</location>
        <location evidence="3">Perinuclear region</location>
    </subcellularLocation>
</comment>
<keyword evidence="12" id="KW-0788">Thiol protease</keyword>
<evidence type="ECO:0000256" key="8">
    <source>
        <dbReference type="ARBA" id="ARBA00022670"/>
    </source>
</evidence>
<evidence type="ECO:0000256" key="10">
    <source>
        <dbReference type="ARBA" id="ARBA00022786"/>
    </source>
</evidence>
<dbReference type="Pfam" id="PF00443">
    <property type="entry name" value="UCH"/>
    <property type="match status" value="1"/>
</dbReference>
<evidence type="ECO:0000256" key="1">
    <source>
        <dbReference type="ARBA" id="ARBA00000707"/>
    </source>
</evidence>
<feature type="domain" description="USP" evidence="14">
    <location>
        <begin position="392"/>
        <end position="746"/>
    </location>
</feature>
<accession>A0A131YT81</accession>
<dbReference type="AlphaFoldDB" id="A0A131YT81"/>
<name>A0A131YT81_RHIAP</name>
<dbReference type="GO" id="GO:0016579">
    <property type="term" value="P:protein deubiquitination"/>
    <property type="evidence" value="ECO:0007669"/>
    <property type="project" value="InterPro"/>
</dbReference>
<dbReference type="InterPro" id="IPR036859">
    <property type="entry name" value="CAP-Gly_dom_sf"/>
</dbReference>
<dbReference type="Gene3D" id="3.90.70.10">
    <property type="entry name" value="Cysteine proteinases"/>
    <property type="match status" value="1"/>
</dbReference>
<comment type="similarity">
    <text evidence="4">Belongs to the peptidase C19 family.</text>
</comment>
<dbReference type="SMART" id="SM01052">
    <property type="entry name" value="CAP_GLY"/>
    <property type="match status" value="1"/>
</dbReference>
<evidence type="ECO:0000313" key="15">
    <source>
        <dbReference type="EMBL" id="JAP81121.1"/>
    </source>
</evidence>
<keyword evidence="11" id="KW-0378">Hydrolase</keyword>
<evidence type="ECO:0000256" key="6">
    <source>
        <dbReference type="ARBA" id="ARBA00022490"/>
    </source>
</evidence>
<evidence type="ECO:0000256" key="5">
    <source>
        <dbReference type="ARBA" id="ARBA00012759"/>
    </source>
</evidence>
<evidence type="ECO:0000256" key="12">
    <source>
        <dbReference type="ARBA" id="ARBA00022807"/>
    </source>
</evidence>
<keyword evidence="8" id="KW-0645">Protease</keyword>
<keyword evidence="10" id="KW-0833">Ubl conjugation pathway</keyword>
<evidence type="ECO:0000256" key="13">
    <source>
        <dbReference type="ARBA" id="ARBA00022833"/>
    </source>
</evidence>
<dbReference type="GO" id="GO:0006508">
    <property type="term" value="P:proteolysis"/>
    <property type="evidence" value="ECO:0007669"/>
    <property type="project" value="UniProtKB-KW"/>
</dbReference>
<dbReference type="GO" id="GO:0004843">
    <property type="term" value="F:cysteine-type deubiquitinase activity"/>
    <property type="evidence" value="ECO:0007669"/>
    <property type="project" value="UniProtKB-EC"/>
</dbReference>
<keyword evidence="9" id="KW-0479">Metal-binding</keyword>
<dbReference type="InterPro" id="IPR000938">
    <property type="entry name" value="CAP-Gly_domain"/>
</dbReference>
<dbReference type="EC" id="3.4.19.12" evidence="5"/>
<dbReference type="PANTHER" id="PTHR11830">
    <property type="entry name" value="40S RIBOSOMAL PROTEIN S3A"/>
    <property type="match status" value="1"/>
</dbReference>
<evidence type="ECO:0000256" key="7">
    <source>
        <dbReference type="ARBA" id="ARBA00022553"/>
    </source>
</evidence>
<evidence type="ECO:0000256" key="4">
    <source>
        <dbReference type="ARBA" id="ARBA00009085"/>
    </source>
</evidence>
<evidence type="ECO:0000256" key="11">
    <source>
        <dbReference type="ARBA" id="ARBA00022801"/>
    </source>
</evidence>
<dbReference type="GO" id="GO:0046872">
    <property type="term" value="F:metal ion binding"/>
    <property type="evidence" value="ECO:0007669"/>
    <property type="project" value="UniProtKB-KW"/>
</dbReference>